<dbReference type="FunFam" id="1.20.5.170:FF:000025">
    <property type="entry name" value="nuclear factor interleukin-3-regulated protein-like"/>
    <property type="match status" value="1"/>
</dbReference>
<comment type="subcellular location">
    <subcellularLocation>
        <location evidence="1">Nucleus</location>
    </subcellularLocation>
</comment>
<evidence type="ECO:0000256" key="3">
    <source>
        <dbReference type="ARBA" id="ARBA00023015"/>
    </source>
</evidence>
<evidence type="ECO:0000259" key="8">
    <source>
        <dbReference type="PROSITE" id="PS50217"/>
    </source>
</evidence>
<dbReference type="GO" id="GO:0000981">
    <property type="term" value="F:DNA-binding transcription factor activity, RNA polymerase II-specific"/>
    <property type="evidence" value="ECO:0007669"/>
    <property type="project" value="TreeGrafter"/>
</dbReference>
<evidence type="ECO:0000256" key="7">
    <source>
        <dbReference type="SAM" id="Coils"/>
    </source>
</evidence>
<dbReference type="GO" id="GO:0000978">
    <property type="term" value="F:RNA polymerase II cis-regulatory region sequence-specific DNA binding"/>
    <property type="evidence" value="ECO:0007669"/>
    <property type="project" value="TreeGrafter"/>
</dbReference>
<dbReference type="PANTHER" id="PTHR11988">
    <property type="entry name" value="THYROTROPH EMBRYONIC FACTOR RELATED"/>
    <property type="match status" value="1"/>
</dbReference>
<organism evidence="9 10">
    <name type="scientific">Hermetia illucens</name>
    <name type="common">Black soldier fly</name>
    <dbReference type="NCBI Taxonomy" id="343691"/>
    <lineage>
        <taxon>Eukaryota</taxon>
        <taxon>Metazoa</taxon>
        <taxon>Ecdysozoa</taxon>
        <taxon>Arthropoda</taxon>
        <taxon>Hexapoda</taxon>
        <taxon>Insecta</taxon>
        <taxon>Pterygota</taxon>
        <taxon>Neoptera</taxon>
        <taxon>Endopterygota</taxon>
        <taxon>Diptera</taxon>
        <taxon>Brachycera</taxon>
        <taxon>Stratiomyomorpha</taxon>
        <taxon>Stratiomyidae</taxon>
        <taxon>Hermetiinae</taxon>
        <taxon>Hermetia</taxon>
    </lineage>
</organism>
<evidence type="ECO:0000256" key="2">
    <source>
        <dbReference type="ARBA" id="ARBA00006079"/>
    </source>
</evidence>
<dbReference type="CDD" id="cd14695">
    <property type="entry name" value="bZIP_HLF"/>
    <property type="match status" value="1"/>
</dbReference>
<dbReference type="InterPro" id="IPR040223">
    <property type="entry name" value="PAR_bZIP"/>
</dbReference>
<reference evidence="9 10" key="1">
    <citation type="submission" date="2020-11" db="EMBL/GenBank/DDBJ databases">
        <authorList>
            <person name="Wallbank WR R."/>
            <person name="Pardo Diaz C."/>
            <person name="Kozak K."/>
            <person name="Martin S."/>
            <person name="Jiggins C."/>
            <person name="Moest M."/>
            <person name="Warren A I."/>
            <person name="Generalovic N T."/>
            <person name="Byers J.R.P. K."/>
            <person name="Montejo-Kovacevich G."/>
            <person name="Yen C E."/>
        </authorList>
    </citation>
    <scope>NUCLEOTIDE SEQUENCE [LARGE SCALE GENOMIC DNA]</scope>
</reference>
<evidence type="ECO:0000256" key="1">
    <source>
        <dbReference type="ARBA" id="ARBA00004123"/>
    </source>
</evidence>
<dbReference type="AlphaFoldDB" id="A0A7R8YXS4"/>
<dbReference type="EMBL" id="LR899012">
    <property type="protein sequence ID" value="CAD7088790.1"/>
    <property type="molecule type" value="Genomic_DNA"/>
</dbReference>
<evidence type="ECO:0000313" key="10">
    <source>
        <dbReference type="Proteomes" id="UP000594454"/>
    </source>
</evidence>
<dbReference type="SMART" id="SM00338">
    <property type="entry name" value="BRLZ"/>
    <property type="match status" value="1"/>
</dbReference>
<keyword evidence="3" id="KW-0805">Transcription regulation</keyword>
<feature type="domain" description="BZIP" evidence="8">
    <location>
        <begin position="264"/>
        <end position="324"/>
    </location>
</feature>
<evidence type="ECO:0000256" key="5">
    <source>
        <dbReference type="ARBA" id="ARBA00023163"/>
    </source>
</evidence>
<dbReference type="InterPro" id="IPR046347">
    <property type="entry name" value="bZIP_sf"/>
</dbReference>
<dbReference type="Gene3D" id="1.20.5.170">
    <property type="match status" value="1"/>
</dbReference>
<evidence type="ECO:0000313" key="9">
    <source>
        <dbReference type="EMBL" id="CAD7088790.1"/>
    </source>
</evidence>
<keyword evidence="7" id="KW-0175">Coiled coil</keyword>
<keyword evidence="4" id="KW-0238">DNA-binding</keyword>
<evidence type="ECO:0000256" key="6">
    <source>
        <dbReference type="ARBA" id="ARBA00023242"/>
    </source>
</evidence>
<dbReference type="OrthoDB" id="6022300at2759"/>
<dbReference type="InterPro" id="IPR004827">
    <property type="entry name" value="bZIP"/>
</dbReference>
<sequence length="335" mass="38336">MATIEDSNCCGELVSGQFASDKGPIEYFTRFSLCVLDVVRKLQQHSVFEKGVEKCHIVEYLRHQPYIDGDLSSQVSTALRELENYGYLMYMKNGYKTLGPFAKLCATKTQKQRRLVWRKLEMKFSHSNTDIMLPLVPRKNRRVKNVRQYYTVAKDKSFECLPGTSISESKTLPQLTTTKSIEIPPNPDSTPIFTSSSASYPKDITSTAIPPLLASNPSACLPETFDFASDFTAPQTHLPSLNYSNLFNRRQRGEKRPIPDEQKDEKYFERRKRNNEAAKKSRDARKLREDRVAFRAAILEHENAILRAQLVALRDEMTTLRQMIGPRATQISLNL</sequence>
<dbReference type="GO" id="GO:0005634">
    <property type="term" value="C:nucleus"/>
    <property type="evidence" value="ECO:0007669"/>
    <property type="project" value="UniProtKB-SubCell"/>
</dbReference>
<proteinExistence type="inferred from homology"/>
<keyword evidence="10" id="KW-1185">Reference proteome</keyword>
<keyword evidence="6" id="KW-0539">Nucleus</keyword>
<accession>A0A7R8YXS4</accession>
<dbReference type="PANTHER" id="PTHR11988:SF55">
    <property type="entry name" value="BZIP DOMAIN-CONTAINING PROTEIN"/>
    <property type="match status" value="1"/>
</dbReference>
<keyword evidence="5" id="KW-0804">Transcription</keyword>
<evidence type="ECO:0000256" key="4">
    <source>
        <dbReference type="ARBA" id="ARBA00023125"/>
    </source>
</evidence>
<dbReference type="Proteomes" id="UP000594454">
    <property type="component" value="Chromosome 4"/>
</dbReference>
<dbReference type="SUPFAM" id="SSF57959">
    <property type="entry name" value="Leucine zipper domain"/>
    <property type="match status" value="1"/>
</dbReference>
<feature type="coiled-coil region" evidence="7">
    <location>
        <begin position="296"/>
        <end position="323"/>
    </location>
</feature>
<gene>
    <name evidence="9" type="ORF">HERILL_LOCUS11384</name>
</gene>
<dbReference type="Pfam" id="PF07716">
    <property type="entry name" value="bZIP_2"/>
    <property type="match status" value="1"/>
</dbReference>
<name>A0A7R8YXS4_HERIL</name>
<protein>
    <recommendedName>
        <fullName evidence="8">BZIP domain-containing protein</fullName>
    </recommendedName>
</protein>
<comment type="similarity">
    <text evidence="2">Belongs to the bZIP family. NFIL3 subfamily.</text>
</comment>
<dbReference type="PROSITE" id="PS50217">
    <property type="entry name" value="BZIP"/>
    <property type="match status" value="1"/>
</dbReference>
<dbReference type="InParanoid" id="A0A7R8YXS4"/>